<dbReference type="AlphaFoldDB" id="A0AAW0GMT6"/>
<dbReference type="GO" id="GO:0016747">
    <property type="term" value="F:acyltransferase activity, transferring groups other than amino-acyl groups"/>
    <property type="evidence" value="ECO:0007669"/>
    <property type="project" value="UniProtKB-ARBA"/>
</dbReference>
<dbReference type="InterPro" id="IPR000542">
    <property type="entry name" value="Carn_acyl_trans"/>
</dbReference>
<organism evidence="4 5">
    <name type="scientific">Cerrena zonata</name>
    <dbReference type="NCBI Taxonomy" id="2478898"/>
    <lineage>
        <taxon>Eukaryota</taxon>
        <taxon>Fungi</taxon>
        <taxon>Dikarya</taxon>
        <taxon>Basidiomycota</taxon>
        <taxon>Agaricomycotina</taxon>
        <taxon>Agaricomycetes</taxon>
        <taxon>Polyporales</taxon>
        <taxon>Cerrenaceae</taxon>
        <taxon>Cerrena</taxon>
    </lineage>
</organism>
<dbReference type="InterPro" id="IPR039551">
    <property type="entry name" value="Cho/carn_acyl_trans"/>
</dbReference>
<dbReference type="Pfam" id="PF00755">
    <property type="entry name" value="Carn_acyltransf"/>
    <property type="match status" value="1"/>
</dbReference>
<feature type="domain" description="Choline/carnitine acyltransferase" evidence="3">
    <location>
        <begin position="44"/>
        <end position="101"/>
    </location>
</feature>
<accession>A0AAW0GMT6</accession>
<dbReference type="Proteomes" id="UP001385951">
    <property type="component" value="Unassembled WGS sequence"/>
</dbReference>
<gene>
    <name evidence="4" type="ORF">QCA50_006012</name>
</gene>
<comment type="caution">
    <text evidence="4">The sequence shown here is derived from an EMBL/GenBank/DDBJ whole genome shotgun (WGS) entry which is preliminary data.</text>
</comment>
<dbReference type="PANTHER" id="PTHR22589">
    <property type="entry name" value="CARNITINE O-ACYLTRANSFERASE"/>
    <property type="match status" value="1"/>
</dbReference>
<dbReference type="InterPro" id="IPR042572">
    <property type="entry name" value="Carn_acyl_trans_N"/>
</dbReference>
<reference evidence="4 5" key="1">
    <citation type="submission" date="2022-09" db="EMBL/GenBank/DDBJ databases">
        <authorList>
            <person name="Palmer J.M."/>
        </authorList>
    </citation>
    <scope>NUCLEOTIDE SEQUENCE [LARGE SCALE GENOMIC DNA]</scope>
    <source>
        <strain evidence="4 5">DSM 7382</strain>
    </source>
</reference>
<sequence>MLRFIRLHTVGPSHSGRLMQSYSTAAGTSSSTSQVKPQARLPRLPVPKLDQTIRRYLTSLEPFLLEDESRGGMPFEEAYALRQQWASDFENGLGKVLQERLYGMLFILK</sequence>
<feature type="region of interest" description="Disordered" evidence="2">
    <location>
        <begin position="14"/>
        <end position="41"/>
    </location>
</feature>
<keyword evidence="1" id="KW-0808">Transferase</keyword>
<evidence type="ECO:0000313" key="5">
    <source>
        <dbReference type="Proteomes" id="UP001385951"/>
    </source>
</evidence>
<dbReference type="EMBL" id="JASBNA010000006">
    <property type="protein sequence ID" value="KAK7690909.1"/>
    <property type="molecule type" value="Genomic_DNA"/>
</dbReference>
<evidence type="ECO:0000313" key="4">
    <source>
        <dbReference type="EMBL" id="KAK7690909.1"/>
    </source>
</evidence>
<keyword evidence="5" id="KW-1185">Reference proteome</keyword>
<dbReference type="Gene3D" id="1.10.275.20">
    <property type="entry name" value="Choline/Carnitine o-acyltransferase"/>
    <property type="match status" value="1"/>
</dbReference>
<evidence type="ECO:0000256" key="2">
    <source>
        <dbReference type="SAM" id="MobiDB-lite"/>
    </source>
</evidence>
<dbReference type="SUPFAM" id="SSF52777">
    <property type="entry name" value="CoA-dependent acyltransferases"/>
    <property type="match status" value="1"/>
</dbReference>
<dbReference type="PROSITE" id="PS00439">
    <property type="entry name" value="ACYLTRANSF_C_1"/>
    <property type="match status" value="1"/>
</dbReference>
<proteinExistence type="predicted"/>
<feature type="compositionally biased region" description="Low complexity" evidence="2">
    <location>
        <begin position="21"/>
        <end position="33"/>
    </location>
</feature>
<keyword evidence="1" id="KW-0012">Acyltransferase</keyword>
<dbReference type="PANTHER" id="PTHR22589:SF107">
    <property type="entry name" value="CHOLINE_CARNITINE ACYLTRANSFERASE DOMAIN-CONTAINING PROTEIN"/>
    <property type="match status" value="1"/>
</dbReference>
<protein>
    <recommendedName>
        <fullName evidence="3">Choline/carnitine acyltransferase domain-containing protein</fullName>
    </recommendedName>
</protein>
<evidence type="ECO:0000259" key="3">
    <source>
        <dbReference type="Pfam" id="PF00755"/>
    </source>
</evidence>
<evidence type="ECO:0000256" key="1">
    <source>
        <dbReference type="ARBA" id="ARBA00023315"/>
    </source>
</evidence>
<name>A0AAW0GMT6_9APHY</name>